<reference evidence="1" key="1">
    <citation type="submission" date="2019-09" db="EMBL/GenBank/DDBJ databases">
        <title>Characterisation of the sponge microbiome using genome-centric metagenomics.</title>
        <authorList>
            <person name="Engelberts J.P."/>
            <person name="Robbins S.J."/>
            <person name="De Goeij J.M."/>
            <person name="Aranda M."/>
            <person name="Bell S.C."/>
            <person name="Webster N.S."/>
        </authorList>
    </citation>
    <scope>NUCLEOTIDE SEQUENCE</scope>
    <source>
        <strain evidence="1">SB0675_bin_29</strain>
    </source>
</reference>
<protein>
    <recommendedName>
        <fullName evidence="2">DUF4393 domain-containing protein</fullName>
    </recommendedName>
</protein>
<comment type="caution">
    <text evidence="1">The sequence shown here is derived from an EMBL/GenBank/DDBJ whole genome shotgun (WGS) entry which is preliminary data.</text>
</comment>
<evidence type="ECO:0008006" key="2">
    <source>
        <dbReference type="Google" id="ProtNLM"/>
    </source>
</evidence>
<sequence length="237" mass="26497">MENDNRKPNSLVVPGRSAGDAAHTLLKAVAASTPLIGGLAAELFGTLIQPPLERRRDEWMQSVALALARLSQDGVNLDSLKENEEFIDTVLQATHIALRSHQEEKHKALRNAILNTAIDAAPTDMRRQMFLRYIDEFTPEHLSILTLFDNPTGWFASEEFPFPGMSMGGLSHVLEKAFPTLKNEREIYDQMWKDLYQRGLVNTDGLHTTMSGNGLRASRTSELGKAFLRFVRFTGST</sequence>
<evidence type="ECO:0000313" key="1">
    <source>
        <dbReference type="EMBL" id="MYH61809.1"/>
    </source>
</evidence>
<gene>
    <name evidence="1" type="ORF">F4148_08600</name>
</gene>
<organism evidence="1">
    <name type="scientific">Caldilineaceae bacterium SB0675_bin_29</name>
    <dbReference type="NCBI Taxonomy" id="2605266"/>
    <lineage>
        <taxon>Bacteria</taxon>
        <taxon>Bacillati</taxon>
        <taxon>Chloroflexota</taxon>
        <taxon>Caldilineae</taxon>
        <taxon>Caldilineales</taxon>
        <taxon>Caldilineaceae</taxon>
    </lineage>
</organism>
<name>A0A6B1FYT9_9CHLR</name>
<dbReference type="EMBL" id="VYDA01000323">
    <property type="protein sequence ID" value="MYH61809.1"/>
    <property type="molecule type" value="Genomic_DNA"/>
</dbReference>
<proteinExistence type="predicted"/>
<dbReference type="AlphaFoldDB" id="A0A6B1FYT9"/>
<accession>A0A6B1FYT9</accession>